<dbReference type="SUPFAM" id="SSF52540">
    <property type="entry name" value="P-loop containing nucleoside triphosphate hydrolases"/>
    <property type="match status" value="1"/>
</dbReference>
<dbReference type="Pfam" id="PF00437">
    <property type="entry name" value="T2SSE"/>
    <property type="match status" value="1"/>
</dbReference>
<name>A0A934SVU2_9BURK</name>
<evidence type="ECO:0000313" key="4">
    <source>
        <dbReference type="Proteomes" id="UP000622890"/>
    </source>
</evidence>
<dbReference type="InterPro" id="IPR027417">
    <property type="entry name" value="P-loop_NTPase"/>
</dbReference>
<dbReference type="InterPro" id="IPR050921">
    <property type="entry name" value="T4SS_GSP_E_ATPase"/>
</dbReference>
<dbReference type="EMBL" id="JAEPBG010000006">
    <property type="protein sequence ID" value="MBK4736071.1"/>
    <property type="molecule type" value="Genomic_DNA"/>
</dbReference>
<dbReference type="Gene3D" id="3.40.50.300">
    <property type="entry name" value="P-loop containing nucleotide triphosphate hydrolases"/>
    <property type="match status" value="1"/>
</dbReference>
<accession>A0A934SVU2</accession>
<proteinExistence type="inferred from homology"/>
<dbReference type="InterPro" id="IPR001482">
    <property type="entry name" value="T2SS/T4SS_dom"/>
</dbReference>
<dbReference type="PANTHER" id="PTHR30486:SF6">
    <property type="entry name" value="TYPE IV PILUS RETRACTATION ATPASE PILT"/>
    <property type="match status" value="1"/>
</dbReference>
<dbReference type="AlphaFoldDB" id="A0A934SVU2"/>
<protein>
    <submittedName>
        <fullName evidence="3">CpaF family protein</fullName>
    </submittedName>
</protein>
<dbReference type="GO" id="GO:0016887">
    <property type="term" value="F:ATP hydrolysis activity"/>
    <property type="evidence" value="ECO:0007669"/>
    <property type="project" value="InterPro"/>
</dbReference>
<comment type="similarity">
    <text evidence="1">Belongs to the GSP E family.</text>
</comment>
<feature type="domain" description="Bacterial type II secretion system protein E" evidence="2">
    <location>
        <begin position="131"/>
        <end position="317"/>
    </location>
</feature>
<dbReference type="Gene3D" id="3.30.450.370">
    <property type="match status" value="1"/>
</dbReference>
<dbReference type="Proteomes" id="UP000622890">
    <property type="component" value="Unassembled WGS sequence"/>
</dbReference>
<evidence type="ECO:0000313" key="3">
    <source>
        <dbReference type="EMBL" id="MBK4736071.1"/>
    </source>
</evidence>
<gene>
    <name evidence="3" type="ORF">JJB74_15725</name>
</gene>
<evidence type="ECO:0000256" key="1">
    <source>
        <dbReference type="ARBA" id="ARBA00006611"/>
    </source>
</evidence>
<evidence type="ECO:0000259" key="2">
    <source>
        <dbReference type="Pfam" id="PF00437"/>
    </source>
</evidence>
<dbReference type="RefSeq" id="WP_200593141.1">
    <property type="nucleotide sequence ID" value="NZ_JAEPBG010000006.1"/>
</dbReference>
<dbReference type="CDD" id="cd01130">
    <property type="entry name" value="VirB11-like_ATPase"/>
    <property type="match status" value="1"/>
</dbReference>
<organism evidence="3 4">
    <name type="scientific">Noviherbaspirillum pedocola</name>
    <dbReference type="NCBI Taxonomy" id="2801341"/>
    <lineage>
        <taxon>Bacteria</taxon>
        <taxon>Pseudomonadati</taxon>
        <taxon>Pseudomonadota</taxon>
        <taxon>Betaproteobacteria</taxon>
        <taxon>Burkholderiales</taxon>
        <taxon>Oxalobacteraceae</taxon>
        <taxon>Noviherbaspirillum</taxon>
    </lineage>
</organism>
<keyword evidence="4" id="KW-1185">Reference proteome</keyword>
<reference evidence="3" key="1">
    <citation type="submission" date="2021-01" db="EMBL/GenBank/DDBJ databases">
        <title>Genome sequence of strain Noviherbaspirillum sp. DKR-6.</title>
        <authorList>
            <person name="Chaudhary D.K."/>
        </authorList>
    </citation>
    <scope>NUCLEOTIDE SEQUENCE</scope>
    <source>
        <strain evidence="3">DKR-6</strain>
    </source>
</reference>
<comment type="caution">
    <text evidence="3">The sequence shown here is derived from an EMBL/GenBank/DDBJ whole genome shotgun (WGS) entry which is preliminary data.</text>
</comment>
<sequence>MRFWHCIQSKACIGDPHNFSIHQASQHAMDNQQYIYDELAHDLGPIRPFLDDPDVTEIMINPGGLVFVEAAGRMHAKGAIITQDAVKMAIRAIADLTKRESKSGDKSALVNGSFSDFRVAAAVEGVSPDGYFMSIRKHQDKSKRPTLEDLMRRGALTARQADKLIELIVHERKNCIIAGATGSGKTTLTNALLSKVPSYERIVLIEDVRELHVTVDNFVTMVTNPDTGLYAQDLVKHAMRMRPDRLVLGETRGGDTFDLIRAFSSGHPGSISTLHANSGRDALESLGMLYQQSIPAGASISTDSMVRNIAGAVHVVIFAGRNLREVDGEVVIQRRVEEILLVKGAKDGQYLYENLE</sequence>
<dbReference type="PANTHER" id="PTHR30486">
    <property type="entry name" value="TWITCHING MOTILITY PROTEIN PILT"/>
    <property type="match status" value="1"/>
</dbReference>